<accession>A0A7Z8Y3A5</accession>
<keyword evidence="3" id="KW-1185">Reference proteome</keyword>
<dbReference type="Gene3D" id="3.40.50.300">
    <property type="entry name" value="P-loop containing nucleotide triphosphate hydrolases"/>
    <property type="match status" value="2"/>
</dbReference>
<gene>
    <name evidence="2" type="ORF">BREV_BREV_01442</name>
</gene>
<evidence type="ECO:0000313" key="2">
    <source>
        <dbReference type="EMBL" id="VDC49796.1"/>
    </source>
</evidence>
<dbReference type="PANTHER" id="PTHR43581">
    <property type="entry name" value="ATP/GTP PHOSPHATASE"/>
    <property type="match status" value="1"/>
</dbReference>
<evidence type="ECO:0000313" key="3">
    <source>
        <dbReference type="Proteomes" id="UP000289220"/>
    </source>
</evidence>
<comment type="caution">
    <text evidence="2">The sequence shown here is derived from an EMBL/GenBank/DDBJ whole genome shotgun (WGS) entry which is preliminary data.</text>
</comment>
<dbReference type="Pfam" id="PF13304">
    <property type="entry name" value="AAA_21"/>
    <property type="match status" value="1"/>
</dbReference>
<dbReference type="Proteomes" id="UP000289220">
    <property type="component" value="Unassembled WGS sequence"/>
</dbReference>
<dbReference type="GO" id="GO:0005524">
    <property type="term" value="F:ATP binding"/>
    <property type="evidence" value="ECO:0007669"/>
    <property type="project" value="InterPro"/>
</dbReference>
<dbReference type="PANTHER" id="PTHR43581:SF4">
    <property type="entry name" value="ATP_GTP PHOSPHATASE"/>
    <property type="match status" value="1"/>
</dbReference>
<dbReference type="InterPro" id="IPR051396">
    <property type="entry name" value="Bact_Antivir_Def_Nuclease"/>
</dbReference>
<protein>
    <recommendedName>
        <fullName evidence="1">ATPase AAA-type core domain-containing protein</fullName>
    </recommendedName>
</protein>
<evidence type="ECO:0000259" key="1">
    <source>
        <dbReference type="Pfam" id="PF13304"/>
    </source>
</evidence>
<sequence length="580" mass="62268">MRIVLVEVRNFRGIRTLDWTPSPGMNCLIGPGDATKTTILDAIELALSPRTNYLADDTDFYNLDFTQPATVTITVVGLPDSFRSDARYGFHLRGWDETAGSLSDEPDDSLEDALSIRVSLDASTLEGRWSLFHLRLDPEAEPPSLRFADARDLAPTRLGPYADRHLGWGRQSVLNRIGLDGRMTGQLAAASRAAREAFRSTNKDVFAAPVAQAEKLSRHFSVRVRDGFTAELDVQGSAISSGGVVLHAGSLPLRTLGTGSSRLIVSALQHNAGGSHIALVDEVEHGLEPHRIARLLKYLLAPPDDRSPSPTTLAAPPQIFLTTHSEVVIRELRAQDIHTVRCDDGLTTVRSVSQTASSPEVAQRHLRAAPGVFLARRVLVGEGRTEYGLLRGLDVAWIAEGKDSFALAGVVAVDGGGVTKALALARHLSDLGFDCLGVLDSDEPPSPETVLTVEAAGGVVLIWPDDSATDERLFLDLPWAGVVSLLQYASSCSSQASVVDATNAALLKAGLAAIVDLDVPSARDCPEIRTVFGRAAKTKAWFKTIEHGEAVAAIVTPLLARIPTTPLASHLRTLREWIDG</sequence>
<proteinExistence type="predicted"/>
<reference evidence="2 3" key="1">
    <citation type="submission" date="2018-11" db="EMBL/GenBank/DDBJ databases">
        <authorList>
            <person name="Peiro R."/>
            <person name="Begona"/>
            <person name="Cbmso G."/>
            <person name="Lopez M."/>
            <person name="Gonzalez S."/>
            <person name="Sacristan E."/>
            <person name="Castillo E."/>
        </authorList>
    </citation>
    <scope>NUCLEOTIDE SEQUENCE [LARGE SCALE GENOMIC DNA]</scope>
    <source>
        <strain evidence="2">Brev_genome</strain>
    </source>
</reference>
<dbReference type="AlphaFoldDB" id="A0A7Z8Y3A5"/>
<dbReference type="GO" id="GO:0016887">
    <property type="term" value="F:ATP hydrolysis activity"/>
    <property type="evidence" value="ECO:0007669"/>
    <property type="project" value="InterPro"/>
</dbReference>
<organism evidence="2 3">
    <name type="scientific">Brevundimonas mediterranea</name>
    <dbReference type="NCBI Taxonomy" id="74329"/>
    <lineage>
        <taxon>Bacteria</taxon>
        <taxon>Pseudomonadati</taxon>
        <taxon>Pseudomonadota</taxon>
        <taxon>Alphaproteobacteria</taxon>
        <taxon>Caulobacterales</taxon>
        <taxon>Caulobacteraceae</taxon>
        <taxon>Brevundimonas</taxon>
    </lineage>
</organism>
<dbReference type="InterPro" id="IPR027417">
    <property type="entry name" value="P-loop_NTPase"/>
</dbReference>
<dbReference type="RefSeq" id="WP_154725994.1">
    <property type="nucleotide sequence ID" value="NZ_UXHF01000023.1"/>
</dbReference>
<dbReference type="SUPFAM" id="SSF52540">
    <property type="entry name" value="P-loop containing nucleoside triphosphate hydrolases"/>
    <property type="match status" value="1"/>
</dbReference>
<dbReference type="EMBL" id="UXHF01000023">
    <property type="protein sequence ID" value="VDC49796.1"/>
    <property type="molecule type" value="Genomic_DNA"/>
</dbReference>
<name>A0A7Z8Y3A5_9CAUL</name>
<feature type="domain" description="ATPase AAA-type core" evidence="1">
    <location>
        <begin position="25"/>
        <end position="329"/>
    </location>
</feature>
<dbReference type="InterPro" id="IPR003959">
    <property type="entry name" value="ATPase_AAA_core"/>
</dbReference>